<reference evidence="2" key="1">
    <citation type="journal article" date="2019" name="Int. J. Syst. Evol. Microbiol.">
        <title>The Global Catalogue of Microorganisms (GCM) 10K type strain sequencing project: providing services to taxonomists for standard genome sequencing and annotation.</title>
        <authorList>
            <consortium name="The Broad Institute Genomics Platform"/>
            <consortium name="The Broad Institute Genome Sequencing Center for Infectious Disease"/>
            <person name="Wu L."/>
            <person name="Ma J."/>
        </authorList>
    </citation>
    <scope>NUCLEOTIDE SEQUENCE [LARGE SCALE GENOMIC DNA]</scope>
    <source>
        <strain evidence="2">CGMCC 1.15790</strain>
    </source>
</reference>
<keyword evidence="2" id="KW-1185">Reference proteome</keyword>
<dbReference type="EMBL" id="JBHSPF010000068">
    <property type="protein sequence ID" value="MFC5629753.1"/>
    <property type="molecule type" value="Genomic_DNA"/>
</dbReference>
<proteinExistence type="predicted"/>
<comment type="caution">
    <text evidence="1">The sequence shown here is derived from an EMBL/GenBank/DDBJ whole genome shotgun (WGS) entry which is preliminary data.</text>
</comment>
<dbReference type="RefSeq" id="WP_270898147.1">
    <property type="nucleotide sequence ID" value="NZ_JBHSPF010000068.1"/>
</dbReference>
<sequence length="96" mass="11311">MKMLVGILFSGLLFFFGMMTGHYYAYVSWQSLGLIPEEETEAKEETEELGIEKEEKNNWKEELLYRQELLKESKRENIFSSIGKSLDIFPSYEDVK</sequence>
<evidence type="ECO:0000313" key="1">
    <source>
        <dbReference type="EMBL" id="MFC5629753.1"/>
    </source>
</evidence>
<protein>
    <submittedName>
        <fullName evidence="1">Uncharacterized protein</fullName>
    </submittedName>
</protein>
<name>A0ABW0U9V0_9BACI</name>
<gene>
    <name evidence="1" type="ORF">ACFPTR_12935</name>
</gene>
<organism evidence="1 2">
    <name type="scientific">Aliibacillus thermotolerans</name>
    <dbReference type="NCBI Taxonomy" id="1834418"/>
    <lineage>
        <taxon>Bacteria</taxon>
        <taxon>Bacillati</taxon>
        <taxon>Bacillota</taxon>
        <taxon>Bacilli</taxon>
        <taxon>Bacillales</taxon>
        <taxon>Bacillaceae</taxon>
        <taxon>Aliibacillus</taxon>
    </lineage>
</organism>
<dbReference type="Proteomes" id="UP001596143">
    <property type="component" value="Unassembled WGS sequence"/>
</dbReference>
<accession>A0ABW0U9V0</accession>
<evidence type="ECO:0000313" key="2">
    <source>
        <dbReference type="Proteomes" id="UP001596143"/>
    </source>
</evidence>